<name>A0ABN4LJF0_9ALTE</name>
<protein>
    <submittedName>
        <fullName evidence="1">Uncharacterized protein</fullName>
    </submittedName>
</protein>
<organism evidence="1 2">
    <name type="scientific">Alteromonas stellipolaris</name>
    <dbReference type="NCBI Taxonomy" id="233316"/>
    <lineage>
        <taxon>Bacteria</taxon>
        <taxon>Pseudomonadati</taxon>
        <taxon>Pseudomonadota</taxon>
        <taxon>Gammaproteobacteria</taxon>
        <taxon>Alteromonadales</taxon>
        <taxon>Alteromonadaceae</taxon>
        <taxon>Alteromonas/Salinimonas group</taxon>
        <taxon>Alteromonas</taxon>
    </lineage>
</organism>
<gene>
    <name evidence="1" type="ORF">AVL57_05575</name>
</gene>
<keyword evidence="2" id="KW-1185">Reference proteome</keyword>
<dbReference type="RefSeq" id="WP_057793577.1">
    <property type="nucleotide sequence ID" value="NZ_CP013926.1"/>
</dbReference>
<accession>A0ABN4LJF0</accession>
<proteinExistence type="predicted"/>
<evidence type="ECO:0000313" key="1">
    <source>
        <dbReference type="EMBL" id="AMJ73491.1"/>
    </source>
</evidence>
<sequence length="75" mass="8591">MRHSSKAKVLQRIAALEQSRTRKTNKPIALFPERTLVEHWGRHAAAMQIILKQNVIEATPPDYGELRVVKLIPHT</sequence>
<dbReference type="Proteomes" id="UP000056750">
    <property type="component" value="Chromosome"/>
</dbReference>
<dbReference type="EMBL" id="CP013926">
    <property type="protein sequence ID" value="AMJ73491.1"/>
    <property type="molecule type" value="Genomic_DNA"/>
</dbReference>
<reference evidence="1 2" key="1">
    <citation type="submission" date="2015-12" db="EMBL/GenBank/DDBJ databases">
        <title>Intraspecies pangenome expansion in the marine bacterium Alteromonas.</title>
        <authorList>
            <person name="Lopez-Perez M."/>
            <person name="Rodriguez-Valera F."/>
        </authorList>
    </citation>
    <scope>NUCLEOTIDE SEQUENCE [LARGE SCALE GENOMIC DNA]</scope>
    <source>
        <strain evidence="1 2">LMG 21861</strain>
    </source>
</reference>
<evidence type="ECO:0000313" key="2">
    <source>
        <dbReference type="Proteomes" id="UP000056750"/>
    </source>
</evidence>